<proteinExistence type="predicted"/>
<organism evidence="2 3">
    <name type="scientific">Dreissena polymorpha</name>
    <name type="common">Zebra mussel</name>
    <name type="synonym">Mytilus polymorpha</name>
    <dbReference type="NCBI Taxonomy" id="45954"/>
    <lineage>
        <taxon>Eukaryota</taxon>
        <taxon>Metazoa</taxon>
        <taxon>Spiralia</taxon>
        <taxon>Lophotrochozoa</taxon>
        <taxon>Mollusca</taxon>
        <taxon>Bivalvia</taxon>
        <taxon>Autobranchia</taxon>
        <taxon>Heteroconchia</taxon>
        <taxon>Euheterodonta</taxon>
        <taxon>Imparidentia</taxon>
        <taxon>Neoheterodontei</taxon>
        <taxon>Myida</taxon>
        <taxon>Dreissenoidea</taxon>
        <taxon>Dreissenidae</taxon>
        <taxon>Dreissena</taxon>
    </lineage>
</organism>
<protein>
    <submittedName>
        <fullName evidence="2">Uncharacterized protein</fullName>
    </submittedName>
</protein>
<comment type="caution">
    <text evidence="2">The sequence shown here is derived from an EMBL/GenBank/DDBJ whole genome shotgun (WGS) entry which is preliminary data.</text>
</comment>
<reference evidence="2" key="1">
    <citation type="journal article" date="2019" name="bioRxiv">
        <title>The Genome of the Zebra Mussel, Dreissena polymorpha: A Resource for Invasive Species Research.</title>
        <authorList>
            <person name="McCartney M.A."/>
            <person name="Auch B."/>
            <person name="Kono T."/>
            <person name="Mallez S."/>
            <person name="Zhang Y."/>
            <person name="Obille A."/>
            <person name="Becker A."/>
            <person name="Abrahante J.E."/>
            <person name="Garbe J."/>
            <person name="Badalamenti J.P."/>
            <person name="Herman A."/>
            <person name="Mangelson H."/>
            <person name="Liachko I."/>
            <person name="Sullivan S."/>
            <person name="Sone E.D."/>
            <person name="Koren S."/>
            <person name="Silverstein K.A.T."/>
            <person name="Beckman K.B."/>
            <person name="Gohl D.M."/>
        </authorList>
    </citation>
    <scope>NUCLEOTIDE SEQUENCE</scope>
    <source>
        <strain evidence="2">Duluth1</strain>
        <tissue evidence="2">Whole animal</tissue>
    </source>
</reference>
<dbReference type="Proteomes" id="UP000828390">
    <property type="component" value="Unassembled WGS sequence"/>
</dbReference>
<evidence type="ECO:0000313" key="3">
    <source>
        <dbReference type="Proteomes" id="UP000828390"/>
    </source>
</evidence>
<reference evidence="2" key="2">
    <citation type="submission" date="2020-11" db="EMBL/GenBank/DDBJ databases">
        <authorList>
            <person name="McCartney M.A."/>
            <person name="Auch B."/>
            <person name="Kono T."/>
            <person name="Mallez S."/>
            <person name="Becker A."/>
            <person name="Gohl D.M."/>
            <person name="Silverstein K.A.T."/>
            <person name="Koren S."/>
            <person name="Bechman K.B."/>
            <person name="Herman A."/>
            <person name="Abrahante J.E."/>
            <person name="Garbe J."/>
        </authorList>
    </citation>
    <scope>NUCLEOTIDE SEQUENCE</scope>
    <source>
        <strain evidence="2">Duluth1</strain>
        <tissue evidence="2">Whole animal</tissue>
    </source>
</reference>
<feature type="region of interest" description="Disordered" evidence="1">
    <location>
        <begin position="1"/>
        <end position="50"/>
    </location>
</feature>
<name>A0A9D4RLF2_DREPO</name>
<sequence length="50" mass="5745">MISGYLLAGTRTSSRRHNIWHGQQAPSQGQHWKDSGHEEERQSGRPSHHQ</sequence>
<evidence type="ECO:0000256" key="1">
    <source>
        <dbReference type="SAM" id="MobiDB-lite"/>
    </source>
</evidence>
<dbReference type="EMBL" id="JAIWYP010000002">
    <property type="protein sequence ID" value="KAH3871723.1"/>
    <property type="molecule type" value="Genomic_DNA"/>
</dbReference>
<evidence type="ECO:0000313" key="2">
    <source>
        <dbReference type="EMBL" id="KAH3871723.1"/>
    </source>
</evidence>
<dbReference type="AlphaFoldDB" id="A0A9D4RLF2"/>
<feature type="compositionally biased region" description="Basic and acidic residues" evidence="1">
    <location>
        <begin position="31"/>
        <end position="43"/>
    </location>
</feature>
<gene>
    <name evidence="2" type="ORF">DPMN_034935</name>
</gene>
<keyword evidence="3" id="KW-1185">Reference proteome</keyword>
<accession>A0A9D4RLF2</accession>